<dbReference type="GO" id="GO:0042802">
    <property type="term" value="F:identical protein binding"/>
    <property type="evidence" value="ECO:0007669"/>
    <property type="project" value="TreeGrafter"/>
</dbReference>
<name>A0A174UMN7_9FIRM</name>
<feature type="domain" description="Sensor histidine kinase NatK-like C-terminal" evidence="2">
    <location>
        <begin position="324"/>
        <end position="426"/>
    </location>
</feature>
<proteinExistence type="predicted"/>
<keyword evidence="1" id="KW-0812">Transmembrane</keyword>
<feature type="transmembrane region" description="Helical" evidence="1">
    <location>
        <begin position="29"/>
        <end position="48"/>
    </location>
</feature>
<evidence type="ECO:0000256" key="1">
    <source>
        <dbReference type="SAM" id="Phobius"/>
    </source>
</evidence>
<feature type="transmembrane region" description="Helical" evidence="1">
    <location>
        <begin position="157"/>
        <end position="177"/>
    </location>
</feature>
<keyword evidence="1" id="KW-1133">Transmembrane helix</keyword>
<feature type="transmembrane region" description="Helical" evidence="1">
    <location>
        <begin position="54"/>
        <end position="74"/>
    </location>
</feature>
<dbReference type="InterPro" id="IPR036890">
    <property type="entry name" value="HATPase_C_sf"/>
</dbReference>
<evidence type="ECO:0000259" key="2">
    <source>
        <dbReference type="Pfam" id="PF14501"/>
    </source>
</evidence>
<reference evidence="3 4" key="1">
    <citation type="submission" date="2015-09" db="EMBL/GenBank/DDBJ databases">
        <authorList>
            <consortium name="Pathogen Informatics"/>
        </authorList>
    </citation>
    <scope>NUCLEOTIDE SEQUENCE [LARGE SCALE GENOMIC DNA]</scope>
    <source>
        <strain evidence="3 4">2789STDY5834911</strain>
    </source>
</reference>
<dbReference type="Proteomes" id="UP000095712">
    <property type="component" value="Unassembled WGS sequence"/>
</dbReference>
<dbReference type="PANTHER" id="PTHR40448:SF1">
    <property type="entry name" value="TWO-COMPONENT SENSOR HISTIDINE KINASE"/>
    <property type="match status" value="1"/>
</dbReference>
<feature type="transmembrane region" description="Helical" evidence="1">
    <location>
        <begin position="189"/>
        <end position="211"/>
    </location>
</feature>
<accession>A0A174UMN7</accession>
<dbReference type="EMBL" id="CZAW01000108">
    <property type="protein sequence ID" value="CUQ20249.1"/>
    <property type="molecule type" value="Genomic_DNA"/>
</dbReference>
<dbReference type="CDD" id="cd16935">
    <property type="entry name" value="HATPase_AgrC-ComD-like"/>
    <property type="match status" value="1"/>
</dbReference>
<protein>
    <recommendedName>
        <fullName evidence="2">Sensor histidine kinase NatK-like C-terminal domain-containing protein</fullName>
    </recommendedName>
</protein>
<dbReference type="RefSeq" id="WP_055154151.1">
    <property type="nucleotide sequence ID" value="NZ_CZAW01000108.1"/>
</dbReference>
<sequence>MIDLVSTFVGTFFDICLLIYYIKDRAVKVNKMVFFVCFISCTFINVLINILPFSFLIKLILKIVILIFWIYIVYEDIYILDSLRITVIFLMLLGASEILILPIVMLCTGIYDIDLFYDNKFIWFYSYISSKLLSMILISLSMKVMKKHEIKMSKSELFITYTPLLNTFLIFIFFANFLVDIENVRYHDIMAAFILISIVLCVFTYTHINVFQHYMEIKKREYDNEVIVQKAKHEYELYKSKLEKLKELQIIQHDLKNHILVAQGEKESLYYDELLTRIEKNNNIDSGNEIIDMLLEEKSKIAMSKNIKIDIQIEKGILKFINDIDGCSLFGNLMDNSIEACEKVSTQKTEILIKVKRLNKFLLIYVENDMEKKLIKRKHNVLLTTKVSVKEHGIGTKSIKMIVNKYDGEYKYEINNGKFITRILMPMNNFKLDGVD</sequence>
<dbReference type="AlphaFoldDB" id="A0A174UMN7"/>
<dbReference type="SUPFAM" id="SSF55874">
    <property type="entry name" value="ATPase domain of HSP90 chaperone/DNA topoisomerase II/histidine kinase"/>
    <property type="match status" value="1"/>
</dbReference>
<gene>
    <name evidence="3" type="ORF">ERS852523_04363</name>
</gene>
<feature type="transmembrane region" description="Helical" evidence="1">
    <location>
        <begin position="123"/>
        <end position="145"/>
    </location>
</feature>
<dbReference type="InterPro" id="IPR032834">
    <property type="entry name" value="NatK-like_C"/>
</dbReference>
<keyword evidence="1" id="KW-0472">Membrane</keyword>
<dbReference type="Gene3D" id="3.30.565.10">
    <property type="entry name" value="Histidine kinase-like ATPase, C-terminal domain"/>
    <property type="match status" value="1"/>
</dbReference>
<organism evidence="3 4">
    <name type="scientific">Blautia wexlerae</name>
    <dbReference type="NCBI Taxonomy" id="418240"/>
    <lineage>
        <taxon>Bacteria</taxon>
        <taxon>Bacillati</taxon>
        <taxon>Bacillota</taxon>
        <taxon>Clostridia</taxon>
        <taxon>Lachnospirales</taxon>
        <taxon>Lachnospiraceae</taxon>
        <taxon>Blautia</taxon>
    </lineage>
</organism>
<dbReference type="Pfam" id="PF14501">
    <property type="entry name" value="HATPase_c_5"/>
    <property type="match status" value="1"/>
</dbReference>
<evidence type="ECO:0000313" key="3">
    <source>
        <dbReference type="EMBL" id="CUQ20249.1"/>
    </source>
</evidence>
<feature type="transmembrane region" description="Helical" evidence="1">
    <location>
        <begin position="86"/>
        <end position="111"/>
    </location>
</feature>
<evidence type="ECO:0000313" key="4">
    <source>
        <dbReference type="Proteomes" id="UP000095712"/>
    </source>
</evidence>
<feature type="transmembrane region" description="Helical" evidence="1">
    <location>
        <begin position="6"/>
        <end position="22"/>
    </location>
</feature>
<dbReference type="PANTHER" id="PTHR40448">
    <property type="entry name" value="TWO-COMPONENT SENSOR HISTIDINE KINASE"/>
    <property type="match status" value="1"/>
</dbReference>